<dbReference type="InterPro" id="IPR027558">
    <property type="entry name" value="Pre_pil_HX9DG_C"/>
</dbReference>
<dbReference type="STRING" id="1387353.BSF38_03226"/>
<dbReference type="NCBIfam" id="TIGR04294">
    <property type="entry name" value="pre_pil_HX9DG"/>
    <property type="match status" value="1"/>
</dbReference>
<dbReference type="PANTHER" id="PTHR30093:SF2">
    <property type="entry name" value="TYPE II SECRETION SYSTEM PROTEIN H"/>
    <property type="match status" value="1"/>
</dbReference>
<gene>
    <name evidence="2" type="primary">pulG_5</name>
    <name evidence="2" type="ORF">BSF38_03226</name>
</gene>
<sequence length="373" mass="39551">MKRRSGFTLIELLVVIAIIAVLIALLLPAVQSAREAARRSQCINNLKQLGLGVHNYHSQQNVFPPLDQNYSAAAIASNRFPNDPWPIDWMASILPQIEQQPLYNSINFMLMSGAWGEGTPPNTTAIRSRVSTVMCPSENTKVPTIAQGWKNYVANVGGPPVTSGWTGLLVVMRSDPNNYPGFSSCQTNSNCGSFGVESVTDGTSNTALFSETLLGTGPAMNSVTIATAQRKSTYQFPSGLNIPMDVGAAQPQAAQNFVATCKGLPGTTAGYGGLPPASGNAWLAGHAGSTLVWNAYNHWMTPNAIGCYNMNDGNTGGWGNVVDAIPPSSNHPGGVNMAMGDGSVRFIKDSINLQAWWGLGTRNGNEVVSSDAF</sequence>
<dbReference type="SUPFAM" id="SSF54523">
    <property type="entry name" value="Pili subunits"/>
    <property type="match status" value="1"/>
</dbReference>
<dbReference type="Proteomes" id="UP000186309">
    <property type="component" value="Chromosome"/>
</dbReference>
<evidence type="ECO:0000259" key="1">
    <source>
        <dbReference type="Pfam" id="PF07596"/>
    </source>
</evidence>
<dbReference type="OrthoDB" id="248752at2"/>
<evidence type="ECO:0000313" key="3">
    <source>
        <dbReference type="Proteomes" id="UP000186309"/>
    </source>
</evidence>
<reference evidence="3" key="1">
    <citation type="submission" date="2016-12" db="EMBL/GenBank/DDBJ databases">
        <title>Comparative genomics of four Isosphaeraceae planctomycetes: a common pool of plasmids and glycoside hydrolase genes.</title>
        <authorList>
            <person name="Ivanova A."/>
        </authorList>
    </citation>
    <scope>NUCLEOTIDE SEQUENCE [LARGE SCALE GENOMIC DNA]</scope>
    <source>
        <strain evidence="3">PX4</strain>
    </source>
</reference>
<evidence type="ECO:0000313" key="2">
    <source>
        <dbReference type="EMBL" id="APW61699.1"/>
    </source>
</evidence>
<dbReference type="InterPro" id="IPR045584">
    <property type="entry name" value="Pilin-like"/>
</dbReference>
<dbReference type="Pfam" id="PF07963">
    <property type="entry name" value="N_methyl"/>
    <property type="match status" value="1"/>
</dbReference>
<organism evidence="2 3">
    <name type="scientific">Paludisphaera borealis</name>
    <dbReference type="NCBI Taxonomy" id="1387353"/>
    <lineage>
        <taxon>Bacteria</taxon>
        <taxon>Pseudomonadati</taxon>
        <taxon>Planctomycetota</taxon>
        <taxon>Planctomycetia</taxon>
        <taxon>Isosphaerales</taxon>
        <taxon>Isosphaeraceae</taxon>
        <taxon>Paludisphaera</taxon>
    </lineage>
</organism>
<accession>A0A1U7CS28</accession>
<dbReference type="Pfam" id="PF07596">
    <property type="entry name" value="SBP_bac_10"/>
    <property type="match status" value="1"/>
</dbReference>
<dbReference type="AlphaFoldDB" id="A0A1U7CS28"/>
<keyword evidence="3" id="KW-1185">Reference proteome</keyword>
<dbReference type="EMBL" id="CP019082">
    <property type="protein sequence ID" value="APW61699.1"/>
    <property type="molecule type" value="Genomic_DNA"/>
</dbReference>
<dbReference type="InterPro" id="IPR011453">
    <property type="entry name" value="DUF1559"/>
</dbReference>
<dbReference type="NCBIfam" id="TIGR02532">
    <property type="entry name" value="IV_pilin_GFxxxE"/>
    <property type="match status" value="1"/>
</dbReference>
<dbReference type="InterPro" id="IPR012902">
    <property type="entry name" value="N_methyl_site"/>
</dbReference>
<dbReference type="PROSITE" id="PS00409">
    <property type="entry name" value="PROKAR_NTER_METHYL"/>
    <property type="match status" value="1"/>
</dbReference>
<protein>
    <submittedName>
        <fullName evidence="2">Type II secretion system protein G</fullName>
    </submittedName>
</protein>
<feature type="domain" description="DUF1559" evidence="1">
    <location>
        <begin position="31"/>
        <end position="353"/>
    </location>
</feature>
<name>A0A1U7CS28_9BACT</name>
<dbReference type="KEGG" id="pbor:BSF38_03226"/>
<dbReference type="Gene3D" id="3.30.700.10">
    <property type="entry name" value="Glycoprotein, Type 4 Pilin"/>
    <property type="match status" value="1"/>
</dbReference>
<proteinExistence type="predicted"/>
<dbReference type="RefSeq" id="WP_076347256.1">
    <property type="nucleotide sequence ID" value="NZ_CP019082.1"/>
</dbReference>
<dbReference type="PANTHER" id="PTHR30093">
    <property type="entry name" value="GENERAL SECRETION PATHWAY PROTEIN G"/>
    <property type="match status" value="1"/>
</dbReference>